<evidence type="ECO:0000313" key="2">
    <source>
        <dbReference type="EMBL" id="GAH26706.1"/>
    </source>
</evidence>
<protein>
    <recommendedName>
        <fullName evidence="1">FAD-binding PCMH-type domain-containing protein</fullName>
    </recommendedName>
</protein>
<dbReference type="PANTHER" id="PTHR42934:SF1">
    <property type="entry name" value="GLYCOLATE OXIDASE SUBUNIT GLCD"/>
    <property type="match status" value="1"/>
</dbReference>
<dbReference type="GO" id="GO:0071949">
    <property type="term" value="F:FAD binding"/>
    <property type="evidence" value="ECO:0007669"/>
    <property type="project" value="InterPro"/>
</dbReference>
<proteinExistence type="predicted"/>
<dbReference type="InterPro" id="IPR006094">
    <property type="entry name" value="Oxid_FAD_bind_N"/>
</dbReference>
<organism evidence="2">
    <name type="scientific">marine sediment metagenome</name>
    <dbReference type="NCBI Taxonomy" id="412755"/>
    <lineage>
        <taxon>unclassified sequences</taxon>
        <taxon>metagenomes</taxon>
        <taxon>ecological metagenomes</taxon>
    </lineage>
</organism>
<dbReference type="Pfam" id="PF01565">
    <property type="entry name" value="FAD_binding_4"/>
    <property type="match status" value="1"/>
</dbReference>
<evidence type="ECO:0000259" key="1">
    <source>
        <dbReference type="PROSITE" id="PS51387"/>
    </source>
</evidence>
<dbReference type="PANTHER" id="PTHR42934">
    <property type="entry name" value="GLYCOLATE OXIDASE SUBUNIT GLCD"/>
    <property type="match status" value="1"/>
</dbReference>
<dbReference type="InterPro" id="IPR016169">
    <property type="entry name" value="FAD-bd_PCMH_sub2"/>
</dbReference>
<reference evidence="2" key="1">
    <citation type="journal article" date="2014" name="Front. Microbiol.">
        <title>High frequency of phylogenetically diverse reductive dehalogenase-homologous genes in deep subseafloor sedimentary metagenomes.</title>
        <authorList>
            <person name="Kawai M."/>
            <person name="Futagami T."/>
            <person name="Toyoda A."/>
            <person name="Takaki Y."/>
            <person name="Nishi S."/>
            <person name="Hori S."/>
            <person name="Arai W."/>
            <person name="Tsubouchi T."/>
            <person name="Morono Y."/>
            <person name="Uchiyama I."/>
            <person name="Ito T."/>
            <person name="Fujiyama A."/>
            <person name="Inagaki F."/>
            <person name="Takami H."/>
        </authorList>
    </citation>
    <scope>NUCLEOTIDE SEQUENCE</scope>
    <source>
        <strain evidence="2">Expedition CK06-06</strain>
    </source>
</reference>
<accession>X1E0A4</accession>
<dbReference type="SUPFAM" id="SSF56176">
    <property type="entry name" value="FAD-binding/transporter-associated domain-like"/>
    <property type="match status" value="1"/>
</dbReference>
<comment type="caution">
    <text evidence="2">The sequence shown here is derived from an EMBL/GenBank/DDBJ whole genome shotgun (WGS) entry which is preliminary data.</text>
</comment>
<feature type="non-terminal residue" evidence="2">
    <location>
        <position position="1"/>
    </location>
</feature>
<dbReference type="EMBL" id="BARU01005100">
    <property type="protein sequence ID" value="GAH26706.1"/>
    <property type="molecule type" value="Genomic_DNA"/>
</dbReference>
<sequence length="153" mass="16827">YGGIVLDLSQMNRILTIDIINNLVEVEPGVICDELNEILKPHEYFFPPDPGSSSVCTIGGMVASNAGGIQAFKYGVTKNYVLYLEVVLPNGKILNLGSKVLKSVSSYNLKDLFIGSEGTLGIITKIGLRIRPLPKTRKLGFFIFENADNFFIR</sequence>
<dbReference type="PROSITE" id="PS51387">
    <property type="entry name" value="FAD_PCMH"/>
    <property type="match status" value="1"/>
</dbReference>
<dbReference type="AlphaFoldDB" id="X1E0A4"/>
<dbReference type="Gene3D" id="3.30.465.10">
    <property type="match status" value="1"/>
</dbReference>
<dbReference type="InterPro" id="IPR036318">
    <property type="entry name" value="FAD-bd_PCMH-like_sf"/>
</dbReference>
<dbReference type="InterPro" id="IPR051914">
    <property type="entry name" value="FAD-linked_OxidoTrans_Type4"/>
</dbReference>
<feature type="domain" description="FAD-binding PCMH-type" evidence="1">
    <location>
        <begin position="1"/>
        <end position="133"/>
    </location>
</feature>
<dbReference type="InterPro" id="IPR016166">
    <property type="entry name" value="FAD-bd_PCMH"/>
</dbReference>
<name>X1E0A4_9ZZZZ</name>
<gene>
    <name evidence="2" type="ORF">S03H2_09818</name>
</gene>